<dbReference type="AlphaFoldDB" id="X6NHC6"/>
<gene>
    <name evidence="2" type="ORF">RFI_11992</name>
</gene>
<protein>
    <submittedName>
        <fullName evidence="2">Uncharacterized protein</fullName>
    </submittedName>
</protein>
<reference evidence="2 3" key="1">
    <citation type="journal article" date="2013" name="Curr. Biol.">
        <title>The Genome of the Foraminiferan Reticulomyxa filosa.</title>
        <authorList>
            <person name="Glockner G."/>
            <person name="Hulsmann N."/>
            <person name="Schleicher M."/>
            <person name="Noegel A.A."/>
            <person name="Eichinger L."/>
            <person name="Gallinger C."/>
            <person name="Pawlowski J."/>
            <person name="Sierra R."/>
            <person name="Euteneuer U."/>
            <person name="Pillet L."/>
            <person name="Moustafa A."/>
            <person name="Platzer M."/>
            <person name="Groth M."/>
            <person name="Szafranski K."/>
            <person name="Schliwa M."/>
        </authorList>
    </citation>
    <scope>NUCLEOTIDE SEQUENCE [LARGE SCALE GENOMIC DNA]</scope>
</reference>
<sequence length="139" mass="15973">MQPLSTHDTESEESEELNKFESSTKNLLGKAQHSAGTEPQLEKDLSLEKIDIQSPSSLSPSTSLIELLQTERDKLSFWDAWKVRIAVVLFAQLISLIQASQNILRVELTKQLSFYPKQIKKTKQKQRRESFKKYRVAPI</sequence>
<accession>X6NHC6</accession>
<organism evidence="2 3">
    <name type="scientific">Reticulomyxa filosa</name>
    <dbReference type="NCBI Taxonomy" id="46433"/>
    <lineage>
        <taxon>Eukaryota</taxon>
        <taxon>Sar</taxon>
        <taxon>Rhizaria</taxon>
        <taxon>Retaria</taxon>
        <taxon>Foraminifera</taxon>
        <taxon>Monothalamids</taxon>
        <taxon>Reticulomyxidae</taxon>
        <taxon>Reticulomyxa</taxon>
    </lineage>
</organism>
<name>X6NHC6_RETFI</name>
<dbReference type="Proteomes" id="UP000023152">
    <property type="component" value="Unassembled WGS sequence"/>
</dbReference>
<proteinExistence type="predicted"/>
<dbReference type="EMBL" id="ASPP01008723">
    <property type="protein sequence ID" value="ETO25149.1"/>
    <property type="molecule type" value="Genomic_DNA"/>
</dbReference>
<evidence type="ECO:0000313" key="3">
    <source>
        <dbReference type="Proteomes" id="UP000023152"/>
    </source>
</evidence>
<comment type="caution">
    <text evidence="2">The sequence shown here is derived from an EMBL/GenBank/DDBJ whole genome shotgun (WGS) entry which is preliminary data.</text>
</comment>
<evidence type="ECO:0000256" key="1">
    <source>
        <dbReference type="SAM" id="MobiDB-lite"/>
    </source>
</evidence>
<evidence type="ECO:0000313" key="2">
    <source>
        <dbReference type="EMBL" id="ETO25149.1"/>
    </source>
</evidence>
<keyword evidence="3" id="KW-1185">Reference proteome</keyword>
<feature type="region of interest" description="Disordered" evidence="1">
    <location>
        <begin position="1"/>
        <end position="41"/>
    </location>
</feature>